<evidence type="ECO:0000313" key="2">
    <source>
        <dbReference type="Proteomes" id="UP000188836"/>
    </source>
</evidence>
<evidence type="ECO:0000313" key="1">
    <source>
        <dbReference type="EMBL" id="ONM46097.1"/>
    </source>
</evidence>
<dbReference type="STRING" id="1538463.B0T36_25170"/>
<comment type="caution">
    <text evidence="1">The sequence shown here is derived from an EMBL/GenBank/DDBJ whole genome shotgun (WGS) entry which is preliminary data.</text>
</comment>
<name>A0A1V2T9B2_9NOCA</name>
<sequence>MTVPALSRCLPWAPQCILRCGPQPDDRQAKLPSLVRPALSDADVAGGGRDAVEKCEEEGTVVAADGCRACVRSA</sequence>
<protein>
    <submittedName>
        <fullName evidence="1">Uncharacterized protein</fullName>
    </submittedName>
</protein>
<reference evidence="1 2" key="1">
    <citation type="journal article" date="2016" name="Antonie Van Leeuwenhoek">
        <title>Nocardia donostiensis sp. nov., isolated from human respiratory specimens.</title>
        <authorList>
            <person name="Ercibengoa M."/>
            <person name="Bell M."/>
            <person name="Marimon J.M."/>
            <person name="Humrighouse B."/>
            <person name="Klenk H.P."/>
            <person name="Potter G."/>
            <person name="Perez-Trallero E."/>
        </authorList>
    </citation>
    <scope>NUCLEOTIDE SEQUENCE [LARGE SCALE GENOMIC DNA]</scope>
    <source>
        <strain evidence="1 2">X1655</strain>
    </source>
</reference>
<dbReference type="AlphaFoldDB" id="A0A1V2T9B2"/>
<organism evidence="1 2">
    <name type="scientific">Nocardia donostiensis</name>
    <dbReference type="NCBI Taxonomy" id="1538463"/>
    <lineage>
        <taxon>Bacteria</taxon>
        <taxon>Bacillati</taxon>
        <taxon>Actinomycetota</taxon>
        <taxon>Actinomycetes</taxon>
        <taxon>Mycobacteriales</taxon>
        <taxon>Nocardiaceae</taxon>
        <taxon>Nocardia</taxon>
    </lineage>
</organism>
<proteinExistence type="predicted"/>
<gene>
    <name evidence="1" type="ORF">B0T46_24945</name>
</gene>
<dbReference type="EMBL" id="MUMY01000032">
    <property type="protein sequence ID" value="ONM46097.1"/>
    <property type="molecule type" value="Genomic_DNA"/>
</dbReference>
<keyword evidence="2" id="KW-1185">Reference proteome</keyword>
<dbReference type="Proteomes" id="UP000188836">
    <property type="component" value="Unassembled WGS sequence"/>
</dbReference>
<accession>A0A1V2T9B2</accession>